<keyword evidence="7 11" id="KW-0472">Membrane</keyword>
<keyword evidence="6" id="KW-0297">G-protein coupled receptor</keyword>
<dbReference type="InterPro" id="IPR001499">
    <property type="entry name" value="GPCR_STE3"/>
</dbReference>
<evidence type="ECO:0000256" key="11">
    <source>
        <dbReference type="SAM" id="Phobius"/>
    </source>
</evidence>
<dbReference type="GO" id="GO:0004932">
    <property type="term" value="F:mating-type factor pheromone receptor activity"/>
    <property type="evidence" value="ECO:0007669"/>
    <property type="project" value="InterPro"/>
</dbReference>
<keyword evidence="13" id="KW-1185">Reference proteome</keyword>
<feature type="transmembrane region" description="Helical" evidence="11">
    <location>
        <begin position="158"/>
        <end position="178"/>
    </location>
</feature>
<dbReference type="OrthoDB" id="2874149at2759"/>
<evidence type="ECO:0008006" key="14">
    <source>
        <dbReference type="Google" id="ProtNLM"/>
    </source>
</evidence>
<keyword evidence="5 11" id="KW-1133">Transmembrane helix</keyword>
<keyword evidence="4 11" id="KW-0812">Transmembrane</keyword>
<evidence type="ECO:0000256" key="2">
    <source>
        <dbReference type="ARBA" id="ARBA00011085"/>
    </source>
</evidence>
<dbReference type="GO" id="GO:0000750">
    <property type="term" value="P:pheromone-dependent signal transduction involved in conjugation with cellular fusion"/>
    <property type="evidence" value="ECO:0007669"/>
    <property type="project" value="TreeGrafter"/>
</dbReference>
<feature type="transmembrane region" description="Helical" evidence="11">
    <location>
        <begin position="275"/>
        <end position="292"/>
    </location>
</feature>
<evidence type="ECO:0000256" key="3">
    <source>
        <dbReference type="ARBA" id="ARBA00022507"/>
    </source>
</evidence>
<feature type="transmembrane region" description="Helical" evidence="11">
    <location>
        <begin position="112"/>
        <end position="132"/>
    </location>
</feature>
<proteinExistence type="inferred from homology"/>
<sequence>MFSIFYSTISFLSSALVLFLLPWFIRFRSIPGLFTIGWLFVVNFLYGLNAAVFTGERLLGFPAYCDVATKLLMGMQIVVPTAMLCYTFSIHDWMVRPKERDLSVKLREYRSYFHAILCSLAPIVYMSLHIAAQGHRFDLVKNVGCIPSSSSTALSWVLIWQILIVPFTVLVIYGFFAFKYSWTHHRKYYAEHMTTWELIDSDLLFTKAPFGIIRIVRLSGMIVVVMLCTICTPYYTLSVLYQADHISIAQKPDFYRVEIFDSLSNASSSVTTMRLFLWSGPLYSVLLFAASIDKSVIESYPFVFKKYVLRRPVGANPDPSPGIDLSSLTPVPVRKHVHRRVIRKSRQYDPPLSILDFDIPLPPRPHPGYRANAMLPPVPTSAPMPQQGPRKPEIAYVKDVRGSCQRSLAPKRGSREYKEAICQYVEANVKFPMYIIPESPPLAVNNEPSARTWDEPHTIRDKEQQEQDCRTPYPNDRLFRDP</sequence>
<reference evidence="12" key="1">
    <citation type="submission" date="2016-06" db="EMBL/GenBank/DDBJ databases">
        <title>Draft Genome sequence of the fungus Inonotus baumii.</title>
        <authorList>
            <person name="Zhu H."/>
            <person name="Lin W."/>
        </authorList>
    </citation>
    <scope>NUCLEOTIDE SEQUENCE</scope>
    <source>
        <strain evidence="12">821</strain>
    </source>
</reference>
<dbReference type="GO" id="GO:0005886">
    <property type="term" value="C:plasma membrane"/>
    <property type="evidence" value="ECO:0007669"/>
    <property type="project" value="TreeGrafter"/>
</dbReference>
<gene>
    <name evidence="12" type="ORF">A7U60_g6905</name>
</gene>
<evidence type="ECO:0000256" key="8">
    <source>
        <dbReference type="ARBA" id="ARBA00023170"/>
    </source>
</evidence>
<dbReference type="PANTHER" id="PTHR28097">
    <property type="entry name" value="PHEROMONE A FACTOR RECEPTOR"/>
    <property type="match status" value="1"/>
</dbReference>
<feature type="compositionally biased region" description="Basic and acidic residues" evidence="10">
    <location>
        <begin position="452"/>
        <end position="469"/>
    </location>
</feature>
<evidence type="ECO:0000256" key="10">
    <source>
        <dbReference type="SAM" id="MobiDB-lite"/>
    </source>
</evidence>
<comment type="caution">
    <text evidence="12">The sequence shown here is derived from an EMBL/GenBank/DDBJ whole genome shotgun (WGS) entry which is preliminary data.</text>
</comment>
<feature type="region of interest" description="Disordered" evidence="10">
    <location>
        <begin position="441"/>
        <end position="482"/>
    </location>
</feature>
<dbReference type="EMBL" id="LNZH02000205">
    <property type="protein sequence ID" value="OCB86010.1"/>
    <property type="molecule type" value="Genomic_DNA"/>
</dbReference>
<dbReference type="Pfam" id="PF02076">
    <property type="entry name" value="STE3"/>
    <property type="match status" value="1"/>
</dbReference>
<comment type="subcellular location">
    <subcellularLocation>
        <location evidence="1">Membrane</location>
        <topology evidence="1">Multi-pass membrane protein</topology>
    </subcellularLocation>
</comment>
<comment type="similarity">
    <text evidence="2">Belongs to the G-protein coupled receptor 4 family.</text>
</comment>
<protein>
    <recommendedName>
        <fullName evidence="14">Pheromone receptor</fullName>
    </recommendedName>
</protein>
<name>A0A9Q5N112_SANBA</name>
<dbReference type="PRINTS" id="PR00899">
    <property type="entry name" value="GPCRSTE3"/>
</dbReference>
<evidence type="ECO:0000256" key="4">
    <source>
        <dbReference type="ARBA" id="ARBA00022692"/>
    </source>
</evidence>
<evidence type="ECO:0000313" key="13">
    <source>
        <dbReference type="Proteomes" id="UP000757232"/>
    </source>
</evidence>
<keyword evidence="9" id="KW-0807">Transducer</keyword>
<feature type="transmembrane region" description="Helical" evidence="11">
    <location>
        <begin position="6"/>
        <end position="25"/>
    </location>
</feature>
<organism evidence="12 13">
    <name type="scientific">Sanghuangporus baumii</name>
    <name type="common">Phellinus baumii</name>
    <dbReference type="NCBI Taxonomy" id="108892"/>
    <lineage>
        <taxon>Eukaryota</taxon>
        <taxon>Fungi</taxon>
        <taxon>Dikarya</taxon>
        <taxon>Basidiomycota</taxon>
        <taxon>Agaricomycotina</taxon>
        <taxon>Agaricomycetes</taxon>
        <taxon>Hymenochaetales</taxon>
        <taxon>Hymenochaetaceae</taxon>
        <taxon>Sanghuangporus</taxon>
    </lineage>
</organism>
<evidence type="ECO:0000256" key="1">
    <source>
        <dbReference type="ARBA" id="ARBA00004141"/>
    </source>
</evidence>
<keyword evidence="8" id="KW-0675">Receptor</keyword>
<evidence type="ECO:0000256" key="9">
    <source>
        <dbReference type="ARBA" id="ARBA00023224"/>
    </source>
</evidence>
<evidence type="ECO:0000256" key="5">
    <source>
        <dbReference type="ARBA" id="ARBA00022989"/>
    </source>
</evidence>
<keyword evidence="3" id="KW-0589">Pheromone response</keyword>
<dbReference type="AlphaFoldDB" id="A0A9Q5N112"/>
<feature type="transmembrane region" description="Helical" evidence="11">
    <location>
        <begin position="73"/>
        <end position="91"/>
    </location>
</feature>
<feature type="transmembrane region" description="Helical" evidence="11">
    <location>
        <begin position="215"/>
        <end position="235"/>
    </location>
</feature>
<dbReference type="Proteomes" id="UP000757232">
    <property type="component" value="Unassembled WGS sequence"/>
</dbReference>
<evidence type="ECO:0000256" key="7">
    <source>
        <dbReference type="ARBA" id="ARBA00023136"/>
    </source>
</evidence>
<feature type="transmembrane region" description="Helical" evidence="11">
    <location>
        <begin position="32"/>
        <end position="53"/>
    </location>
</feature>
<evidence type="ECO:0000256" key="6">
    <source>
        <dbReference type="ARBA" id="ARBA00023040"/>
    </source>
</evidence>
<dbReference type="PANTHER" id="PTHR28097:SF1">
    <property type="entry name" value="PHEROMONE A FACTOR RECEPTOR"/>
    <property type="match status" value="1"/>
</dbReference>
<evidence type="ECO:0000313" key="12">
    <source>
        <dbReference type="EMBL" id="OCB86010.1"/>
    </source>
</evidence>
<accession>A0A9Q5N112</accession>